<name>A0ABD5ZVT3_9EURY</name>
<sequence length="69" mass="8038">MTDVTLSEDLVERLERRVQHTDFESADDYAEFVLSEVLARIEHDVERPEDGASREAVRDRLQSLGYLEE</sequence>
<protein>
    <recommendedName>
        <fullName evidence="3">CopG family transcriptional regulator</fullName>
    </recommendedName>
</protein>
<dbReference type="AlphaFoldDB" id="A0ABD5ZVT3"/>
<accession>A0ABD5ZVT3</accession>
<comment type="caution">
    <text evidence="1">The sequence shown here is derived from an EMBL/GenBank/DDBJ whole genome shotgun (WGS) entry which is preliminary data.</text>
</comment>
<gene>
    <name evidence="1" type="ORF">ACFQKE_03880</name>
</gene>
<proteinExistence type="predicted"/>
<evidence type="ECO:0000313" key="2">
    <source>
        <dbReference type="Proteomes" id="UP001596434"/>
    </source>
</evidence>
<dbReference type="RefSeq" id="WP_379702649.1">
    <property type="nucleotide sequence ID" value="NZ_JBHTAT010000001.1"/>
</dbReference>
<dbReference type="Proteomes" id="UP001596434">
    <property type="component" value="Unassembled WGS sequence"/>
</dbReference>
<reference evidence="1 2" key="1">
    <citation type="journal article" date="2019" name="Int. J. Syst. Evol. Microbiol.">
        <title>The Global Catalogue of Microorganisms (GCM) 10K type strain sequencing project: providing services to taxonomists for standard genome sequencing and annotation.</title>
        <authorList>
            <consortium name="The Broad Institute Genomics Platform"/>
            <consortium name="The Broad Institute Genome Sequencing Center for Infectious Disease"/>
            <person name="Wu L."/>
            <person name="Ma J."/>
        </authorList>
    </citation>
    <scope>NUCLEOTIDE SEQUENCE [LARGE SCALE GENOMIC DNA]</scope>
    <source>
        <strain evidence="1 2">GX21</strain>
    </source>
</reference>
<dbReference type="EMBL" id="JBHTAT010000001">
    <property type="protein sequence ID" value="MFC7254446.1"/>
    <property type="molecule type" value="Genomic_DNA"/>
</dbReference>
<dbReference type="GeneID" id="96952760"/>
<organism evidence="1 2">
    <name type="scientific">Haloplanus litoreus</name>
    <dbReference type="NCBI Taxonomy" id="767515"/>
    <lineage>
        <taxon>Archaea</taxon>
        <taxon>Methanobacteriati</taxon>
        <taxon>Methanobacteriota</taxon>
        <taxon>Stenosarchaea group</taxon>
        <taxon>Halobacteria</taxon>
        <taxon>Halobacteriales</taxon>
        <taxon>Haloferacaceae</taxon>
        <taxon>Haloplanus</taxon>
    </lineage>
</organism>
<evidence type="ECO:0008006" key="3">
    <source>
        <dbReference type="Google" id="ProtNLM"/>
    </source>
</evidence>
<evidence type="ECO:0000313" key="1">
    <source>
        <dbReference type="EMBL" id="MFC7254446.1"/>
    </source>
</evidence>
<keyword evidence="2" id="KW-1185">Reference proteome</keyword>